<evidence type="ECO:0000256" key="3">
    <source>
        <dbReference type="PROSITE-ProRule" id="PRU00023"/>
    </source>
</evidence>
<feature type="repeat" description="ANK" evidence="3">
    <location>
        <begin position="427"/>
        <end position="449"/>
    </location>
</feature>
<dbReference type="InterPro" id="IPR036770">
    <property type="entry name" value="Ankyrin_rpt-contain_sf"/>
</dbReference>
<dbReference type="InParanoid" id="W3WJZ3"/>
<reference evidence="5" key="1">
    <citation type="journal article" date="2015" name="BMC Genomics">
        <title>Genomic and transcriptomic analysis of the endophytic fungus Pestalotiopsis fici reveals its lifestyle and high potential for synthesis of natural products.</title>
        <authorList>
            <person name="Wang X."/>
            <person name="Zhang X."/>
            <person name="Liu L."/>
            <person name="Xiang M."/>
            <person name="Wang W."/>
            <person name="Sun X."/>
            <person name="Che Y."/>
            <person name="Guo L."/>
            <person name="Liu G."/>
            <person name="Guo L."/>
            <person name="Wang C."/>
            <person name="Yin W.B."/>
            <person name="Stadler M."/>
            <person name="Zhang X."/>
            <person name="Liu X."/>
        </authorList>
    </citation>
    <scope>NUCLEOTIDE SEQUENCE [LARGE SCALE GENOMIC DNA]</scope>
    <source>
        <strain evidence="5">W106-1 / CGMCC3.15140</strain>
    </source>
</reference>
<protein>
    <submittedName>
        <fullName evidence="4">Uncharacterized protein</fullName>
    </submittedName>
</protein>
<dbReference type="PANTHER" id="PTHR24198:SF165">
    <property type="entry name" value="ANKYRIN REPEAT-CONTAINING PROTEIN-RELATED"/>
    <property type="match status" value="1"/>
</dbReference>
<dbReference type="Proteomes" id="UP000030651">
    <property type="component" value="Unassembled WGS sequence"/>
</dbReference>
<name>W3WJZ3_PESFW</name>
<dbReference type="HOGENOM" id="CLU_412828_0_0_1"/>
<feature type="repeat" description="ANK" evidence="3">
    <location>
        <begin position="359"/>
        <end position="381"/>
    </location>
</feature>
<dbReference type="eggNOG" id="KOG4177">
    <property type="taxonomic scope" value="Eukaryota"/>
</dbReference>
<dbReference type="GeneID" id="19279067"/>
<evidence type="ECO:0000313" key="4">
    <source>
        <dbReference type="EMBL" id="ETS74188.1"/>
    </source>
</evidence>
<dbReference type="RefSeq" id="XP_007840826.1">
    <property type="nucleotide sequence ID" value="XM_007842635.1"/>
</dbReference>
<dbReference type="PANTHER" id="PTHR24198">
    <property type="entry name" value="ANKYRIN REPEAT AND PROTEIN KINASE DOMAIN-CONTAINING PROTEIN"/>
    <property type="match status" value="1"/>
</dbReference>
<dbReference type="AlphaFoldDB" id="W3WJZ3"/>
<dbReference type="InterPro" id="IPR002110">
    <property type="entry name" value="Ankyrin_rpt"/>
</dbReference>
<feature type="repeat" description="ANK" evidence="3">
    <location>
        <begin position="461"/>
        <end position="483"/>
    </location>
</feature>
<feature type="repeat" description="ANK" evidence="3">
    <location>
        <begin position="495"/>
        <end position="528"/>
    </location>
</feature>
<dbReference type="SMART" id="SM00248">
    <property type="entry name" value="ANK"/>
    <property type="match status" value="12"/>
</dbReference>
<evidence type="ECO:0000313" key="5">
    <source>
        <dbReference type="Proteomes" id="UP000030651"/>
    </source>
</evidence>
<gene>
    <name evidence="4" type="ORF">PFICI_14054</name>
</gene>
<dbReference type="Pfam" id="PF12796">
    <property type="entry name" value="Ank_2"/>
    <property type="match status" value="3"/>
</dbReference>
<dbReference type="KEGG" id="pfy:PFICI_14054"/>
<accession>W3WJZ3</accession>
<proteinExistence type="predicted"/>
<dbReference type="Pfam" id="PF13637">
    <property type="entry name" value="Ank_4"/>
    <property type="match status" value="1"/>
</dbReference>
<dbReference type="SUPFAM" id="SSF48403">
    <property type="entry name" value="Ankyrin repeat"/>
    <property type="match status" value="1"/>
</dbReference>
<dbReference type="PROSITE" id="PS50088">
    <property type="entry name" value="ANK_REPEAT"/>
    <property type="match status" value="5"/>
</dbReference>
<dbReference type="Pfam" id="PF00023">
    <property type="entry name" value="Ank"/>
    <property type="match status" value="1"/>
</dbReference>
<evidence type="ECO:0000256" key="2">
    <source>
        <dbReference type="ARBA" id="ARBA00023043"/>
    </source>
</evidence>
<keyword evidence="1" id="KW-0677">Repeat</keyword>
<dbReference type="PROSITE" id="PS50297">
    <property type="entry name" value="ANK_REP_REGION"/>
    <property type="match status" value="5"/>
</dbReference>
<feature type="repeat" description="ANK" evidence="3">
    <location>
        <begin position="393"/>
        <end position="415"/>
    </location>
</feature>
<dbReference type="STRING" id="1229662.W3WJZ3"/>
<dbReference type="Gene3D" id="1.25.40.20">
    <property type="entry name" value="Ankyrin repeat-containing domain"/>
    <property type="match status" value="4"/>
</dbReference>
<sequence>MCTTNSGSLISCCAQEIFGSFVKSLLAGVTSVGRVAVEEGPRGLFLSSSMLKDITEAFARNGLGSNEEEALSCILPSMRNQLQSAPIEVALQIAIEALKRNQIAKHWQSAEAIMRWAWSICKQPPEEVEDHAKDYARLSAMTLGELYRSALMNNTSMEFGKVGITWLLDESYDQSNTCCEAIRCYGNFLDRIDNLHTVEHLSRIEDNEDSTAALLYISQRLPSMARVQKGEALFSAVECGWVEVVLALLVSGADPDFQGMDSLPVLFYAADVGSAEIVNILIEWGASQYHFRYEPPIMSAIRGGNYPVVKSLLDTFDPVRAWKRDERTALHAAAESSHKGIAQLLIDSKKFDFESKDEEGNTPLHLAANHGREATVELLINSHRASIDIKNSRGDTPLHLAIGSGHAAIVKLVFDMYQVDPAGQDFSGDTPLHLAAKKGAESVVKLLIDTYHVDPESRNRTGCTPLHRAACQGQRETIKLLLDTYHVNPESRDGSESTPLHLAALFGNKRTIEYLLNTYHVDPNSKDSDGRTPLHKAIESWTEGNAEILLSAAHVDREIRDNKGITPLHLAMESRIFDRSLRTVRLLVNTYKVNPDIQDHDGRTPLDYAIAAQDSDKVNLMFDVSSEESQARAFRYAAENGYDEIVKVFNMKSGLFLGANNDATE</sequence>
<keyword evidence="5" id="KW-1185">Reference proteome</keyword>
<evidence type="ECO:0000256" key="1">
    <source>
        <dbReference type="ARBA" id="ARBA00022737"/>
    </source>
</evidence>
<keyword evidence="2 3" id="KW-0040">ANK repeat</keyword>
<dbReference type="OrthoDB" id="4776071at2759"/>
<dbReference type="EMBL" id="KI912120">
    <property type="protein sequence ID" value="ETS74188.1"/>
    <property type="molecule type" value="Genomic_DNA"/>
</dbReference>
<dbReference type="OMA" id="WTIETES"/>
<organism evidence="4 5">
    <name type="scientific">Pestalotiopsis fici (strain W106-1 / CGMCC3.15140)</name>
    <dbReference type="NCBI Taxonomy" id="1229662"/>
    <lineage>
        <taxon>Eukaryota</taxon>
        <taxon>Fungi</taxon>
        <taxon>Dikarya</taxon>
        <taxon>Ascomycota</taxon>
        <taxon>Pezizomycotina</taxon>
        <taxon>Sordariomycetes</taxon>
        <taxon>Xylariomycetidae</taxon>
        <taxon>Amphisphaeriales</taxon>
        <taxon>Sporocadaceae</taxon>
        <taxon>Pestalotiopsis</taxon>
    </lineage>
</organism>